<dbReference type="WBParaSite" id="DME_0000477101-mRNA-1">
    <property type="protein sequence ID" value="DME_0000477101-mRNA-1"/>
    <property type="gene ID" value="DME_0000477101"/>
</dbReference>
<name>A0A0N4UC07_DRAME</name>
<evidence type="ECO:0000313" key="4">
    <source>
        <dbReference type="Proteomes" id="UP000274756"/>
    </source>
</evidence>
<accession>A0A0N4UC07</accession>
<keyword evidence="4" id="KW-1185">Reference proteome</keyword>
<protein>
    <submittedName>
        <fullName evidence="5">CX domain-containing protein</fullName>
    </submittedName>
</protein>
<evidence type="ECO:0000256" key="1">
    <source>
        <dbReference type="SAM" id="Phobius"/>
    </source>
</evidence>
<proteinExistence type="predicted"/>
<dbReference type="OrthoDB" id="5787496at2759"/>
<gene>
    <name evidence="2" type="ORF">DME_LOCUS8654</name>
</gene>
<reference evidence="5" key="1">
    <citation type="submission" date="2017-02" db="UniProtKB">
        <authorList>
            <consortium name="WormBaseParasite"/>
        </authorList>
    </citation>
    <scope>IDENTIFICATION</scope>
</reference>
<dbReference type="AlphaFoldDB" id="A0A0N4UC07"/>
<dbReference type="Proteomes" id="UP000038040">
    <property type="component" value="Unplaced"/>
</dbReference>
<keyword evidence="1" id="KW-0472">Membrane</keyword>
<evidence type="ECO:0000313" key="5">
    <source>
        <dbReference type="WBParaSite" id="DME_0000477101-mRNA-1"/>
    </source>
</evidence>
<feature type="transmembrane region" description="Helical" evidence="1">
    <location>
        <begin position="69"/>
        <end position="93"/>
    </location>
</feature>
<evidence type="ECO:0000313" key="3">
    <source>
        <dbReference type="Proteomes" id="UP000038040"/>
    </source>
</evidence>
<keyword evidence="1" id="KW-1133">Transmembrane helix</keyword>
<reference evidence="2 4" key="2">
    <citation type="submission" date="2018-11" db="EMBL/GenBank/DDBJ databases">
        <authorList>
            <consortium name="Pathogen Informatics"/>
        </authorList>
    </citation>
    <scope>NUCLEOTIDE SEQUENCE [LARGE SCALE GENOMIC DNA]</scope>
</reference>
<organism evidence="3 5">
    <name type="scientific">Dracunculus medinensis</name>
    <name type="common">Guinea worm</name>
    <dbReference type="NCBI Taxonomy" id="318479"/>
    <lineage>
        <taxon>Eukaryota</taxon>
        <taxon>Metazoa</taxon>
        <taxon>Ecdysozoa</taxon>
        <taxon>Nematoda</taxon>
        <taxon>Chromadorea</taxon>
        <taxon>Rhabditida</taxon>
        <taxon>Spirurina</taxon>
        <taxon>Dracunculoidea</taxon>
        <taxon>Dracunculidae</taxon>
        <taxon>Dracunculus</taxon>
    </lineage>
</organism>
<dbReference type="Proteomes" id="UP000274756">
    <property type="component" value="Unassembled WGS sequence"/>
</dbReference>
<evidence type="ECO:0000313" key="2">
    <source>
        <dbReference type="EMBL" id="VDN58681.1"/>
    </source>
</evidence>
<keyword evidence="1" id="KW-0812">Transmembrane</keyword>
<sequence length="137" mass="16286">MIWVNFPFQIFFYKIFLERNRCGDIVVDKKRIAFYICPTKKHTSLENRCCDAPEYNCCREATFYENNKLAILSTISIIAFTIFTIVIVICLCWEKCFLHKIVRRKPQLDYIGNIFLKKFCLTKPDEVEHLNGIYVPK</sequence>
<dbReference type="EMBL" id="UYYG01001170">
    <property type="protein sequence ID" value="VDN58681.1"/>
    <property type="molecule type" value="Genomic_DNA"/>
</dbReference>